<feature type="region of interest" description="Disordered" evidence="1">
    <location>
        <begin position="1"/>
        <end position="27"/>
    </location>
</feature>
<proteinExistence type="predicted"/>
<keyword evidence="3" id="KW-1185">Reference proteome</keyword>
<organism evidence="2 3">
    <name type="scientific">Paratrimastix pyriformis</name>
    <dbReference type="NCBI Taxonomy" id="342808"/>
    <lineage>
        <taxon>Eukaryota</taxon>
        <taxon>Metamonada</taxon>
        <taxon>Preaxostyla</taxon>
        <taxon>Paratrimastigidae</taxon>
        <taxon>Paratrimastix</taxon>
    </lineage>
</organism>
<evidence type="ECO:0008006" key="4">
    <source>
        <dbReference type="Google" id="ProtNLM"/>
    </source>
</evidence>
<dbReference type="SUPFAM" id="SSF52047">
    <property type="entry name" value="RNI-like"/>
    <property type="match status" value="1"/>
</dbReference>
<evidence type="ECO:0000313" key="2">
    <source>
        <dbReference type="EMBL" id="KAJ4458006.1"/>
    </source>
</evidence>
<evidence type="ECO:0000313" key="3">
    <source>
        <dbReference type="Proteomes" id="UP001141327"/>
    </source>
</evidence>
<evidence type="ECO:0000256" key="1">
    <source>
        <dbReference type="SAM" id="MobiDB-lite"/>
    </source>
</evidence>
<protein>
    <recommendedName>
        <fullName evidence="4">F-box domain-containing protein</fullName>
    </recommendedName>
</protein>
<comment type="caution">
    <text evidence="2">The sequence shown here is derived from an EMBL/GenBank/DDBJ whole genome shotgun (WGS) entry which is preliminary data.</text>
</comment>
<feature type="region of interest" description="Disordered" evidence="1">
    <location>
        <begin position="174"/>
        <end position="208"/>
    </location>
</feature>
<feature type="compositionally biased region" description="Basic residues" evidence="1">
    <location>
        <begin position="1"/>
        <end position="10"/>
    </location>
</feature>
<name>A0ABQ8UFI2_9EUKA</name>
<feature type="compositionally biased region" description="Low complexity" evidence="1">
    <location>
        <begin position="177"/>
        <end position="200"/>
    </location>
</feature>
<dbReference type="EMBL" id="JAPMOS010000036">
    <property type="protein sequence ID" value="KAJ4458006.1"/>
    <property type="molecule type" value="Genomic_DNA"/>
</dbReference>
<reference evidence="2" key="1">
    <citation type="journal article" date="2022" name="bioRxiv">
        <title>Genomics of Preaxostyla Flagellates Illuminates Evolutionary Transitions and the Path Towards Mitochondrial Loss.</title>
        <authorList>
            <person name="Novak L.V.F."/>
            <person name="Treitli S.C."/>
            <person name="Pyrih J."/>
            <person name="Halakuc P."/>
            <person name="Pipaliya S.V."/>
            <person name="Vacek V."/>
            <person name="Brzon O."/>
            <person name="Soukal P."/>
            <person name="Eme L."/>
            <person name="Dacks J.B."/>
            <person name="Karnkowska A."/>
            <person name="Elias M."/>
            <person name="Hampl V."/>
        </authorList>
    </citation>
    <scope>NUCLEOTIDE SEQUENCE</scope>
    <source>
        <strain evidence="2">RCP-MX</strain>
    </source>
</reference>
<accession>A0ABQ8UFI2</accession>
<dbReference type="Proteomes" id="UP001141327">
    <property type="component" value="Unassembled WGS sequence"/>
</dbReference>
<gene>
    <name evidence="2" type="ORF">PAPYR_6406</name>
</gene>
<sequence>MVAKRARRKTKVEDDDEVPASSTTATDRGVEEMESSGLFVLLGDDLICRSIFALLRDADDDTPIRQRVNLTSFVTMRCLCRRMRRLAEESWPFFNFAGFDLMKERLFGPHFERQGRNMVELNLSRVRITPALLTAVSRNCAQLRKLLLAQNEDLRDAHICALVTGQDSLSITGRAHAAPSAAGTRSTRSTRSSSTTTAASIPAEHPDEAATMACLPNLEKLDLSVDEGRAA</sequence>